<comment type="caution">
    <text evidence="1">The sequence shown here is derived from an EMBL/GenBank/DDBJ whole genome shotgun (WGS) entry which is preliminary data.</text>
</comment>
<keyword evidence="2" id="KW-1185">Reference proteome</keyword>
<proteinExistence type="predicted"/>
<dbReference type="RefSeq" id="WP_308732615.1">
    <property type="nucleotide sequence ID" value="NZ_JAJEQN010000078.1"/>
</dbReference>
<evidence type="ECO:0000313" key="1">
    <source>
        <dbReference type="EMBL" id="MCC2223132.1"/>
    </source>
</evidence>
<sequence>MSQEAPPVRKIARGSITLRAFRRDPLVTCSKDDADKLLRTMVANTKKYLPDGWS</sequence>
<gene>
    <name evidence="1" type="ORF">LKD48_16170</name>
</gene>
<organism evidence="1 2">
    <name type="scientific">Anthropogastromicrobium aceti</name>
    <dbReference type="NCBI Taxonomy" id="2981768"/>
    <lineage>
        <taxon>Bacteria</taxon>
        <taxon>Bacillati</taxon>
        <taxon>Bacillota</taxon>
        <taxon>Clostridia</taxon>
        <taxon>Lachnospirales</taxon>
        <taxon>Lachnospiraceae</taxon>
        <taxon>Anthropogastromicrobium</taxon>
    </lineage>
</organism>
<accession>A0AAE3E6E4</accession>
<reference evidence="1 2" key="1">
    <citation type="submission" date="2021-10" db="EMBL/GenBank/DDBJ databases">
        <title>Anaerobic single-cell dispensing facilitates the cultivation of human gut bacteria.</title>
        <authorList>
            <person name="Afrizal A."/>
        </authorList>
    </citation>
    <scope>NUCLEOTIDE SEQUENCE [LARGE SCALE GENOMIC DNA]</scope>
    <source>
        <strain evidence="1 2">CLA-AA-H224</strain>
    </source>
</reference>
<dbReference type="EMBL" id="JAJEQN010000078">
    <property type="protein sequence ID" value="MCC2223132.1"/>
    <property type="molecule type" value="Genomic_DNA"/>
</dbReference>
<dbReference type="Proteomes" id="UP001198200">
    <property type="component" value="Unassembled WGS sequence"/>
</dbReference>
<dbReference type="AlphaFoldDB" id="A0AAE3E6E4"/>
<evidence type="ECO:0000313" key="2">
    <source>
        <dbReference type="Proteomes" id="UP001198200"/>
    </source>
</evidence>
<name>A0AAE3E6E4_9FIRM</name>
<protein>
    <submittedName>
        <fullName evidence="1">Uncharacterized protein</fullName>
    </submittedName>
</protein>